<protein>
    <submittedName>
        <fullName evidence="3">Putative kelch-type beta propeller</fullName>
    </submittedName>
</protein>
<keyword evidence="2" id="KW-0677">Repeat</keyword>
<dbReference type="Proteomes" id="UP000215914">
    <property type="component" value="Chromosome 7"/>
</dbReference>
<keyword evidence="1" id="KW-0880">Kelch repeat</keyword>
<dbReference type="PANTHER" id="PTHR46093:SF5">
    <property type="entry name" value="OS02G0822800 PROTEIN"/>
    <property type="match status" value="1"/>
</dbReference>
<dbReference type="AlphaFoldDB" id="A0A251U9R5"/>
<reference evidence="4" key="1">
    <citation type="journal article" date="2017" name="Nature">
        <title>The sunflower genome provides insights into oil metabolism, flowering and Asterid evolution.</title>
        <authorList>
            <person name="Badouin H."/>
            <person name="Gouzy J."/>
            <person name="Grassa C.J."/>
            <person name="Murat F."/>
            <person name="Staton S.E."/>
            <person name="Cottret L."/>
            <person name="Lelandais-Briere C."/>
            <person name="Owens G.L."/>
            <person name="Carrere S."/>
            <person name="Mayjonade B."/>
            <person name="Legrand L."/>
            <person name="Gill N."/>
            <person name="Kane N.C."/>
            <person name="Bowers J.E."/>
            <person name="Hubner S."/>
            <person name="Bellec A."/>
            <person name="Berard A."/>
            <person name="Berges H."/>
            <person name="Blanchet N."/>
            <person name="Boniface M.C."/>
            <person name="Brunel D."/>
            <person name="Catrice O."/>
            <person name="Chaidir N."/>
            <person name="Claudel C."/>
            <person name="Donnadieu C."/>
            <person name="Faraut T."/>
            <person name="Fievet G."/>
            <person name="Helmstetter N."/>
            <person name="King M."/>
            <person name="Knapp S.J."/>
            <person name="Lai Z."/>
            <person name="Le Paslier M.C."/>
            <person name="Lippi Y."/>
            <person name="Lorenzon L."/>
            <person name="Mandel J.R."/>
            <person name="Marage G."/>
            <person name="Marchand G."/>
            <person name="Marquand E."/>
            <person name="Bret-Mestries E."/>
            <person name="Morien E."/>
            <person name="Nambeesan S."/>
            <person name="Nguyen T."/>
            <person name="Pegot-Espagnet P."/>
            <person name="Pouilly N."/>
            <person name="Raftis F."/>
            <person name="Sallet E."/>
            <person name="Schiex T."/>
            <person name="Thomas J."/>
            <person name="Vandecasteele C."/>
            <person name="Vares D."/>
            <person name="Vear F."/>
            <person name="Vautrin S."/>
            <person name="Crespi M."/>
            <person name="Mangin B."/>
            <person name="Burke J.M."/>
            <person name="Salse J."/>
            <person name="Munos S."/>
            <person name="Vincourt P."/>
            <person name="Rieseberg L.H."/>
            <person name="Langlade N.B."/>
        </authorList>
    </citation>
    <scope>NUCLEOTIDE SEQUENCE [LARGE SCALE GENOMIC DNA]</scope>
    <source>
        <strain evidence="4">cv. SF193</strain>
    </source>
</reference>
<dbReference type="Gene3D" id="2.120.10.80">
    <property type="entry name" value="Kelch-type beta propeller"/>
    <property type="match status" value="1"/>
</dbReference>
<gene>
    <name evidence="3" type="ORF">HannXRQ_Chr07g0189061</name>
</gene>
<accession>A0A251U9R5</accession>
<dbReference type="InterPro" id="IPR015915">
    <property type="entry name" value="Kelch-typ_b-propeller"/>
</dbReference>
<keyword evidence="4" id="KW-1185">Reference proteome</keyword>
<sequence>MTIIKMTSFMVIRGGQSVTFAGSKLIMFGGEDKRRHLMNDVHVLDLETMTWNVAETM</sequence>
<evidence type="ECO:0000313" key="3">
    <source>
        <dbReference type="EMBL" id="OTG20080.1"/>
    </source>
</evidence>
<evidence type="ECO:0000313" key="4">
    <source>
        <dbReference type="Proteomes" id="UP000215914"/>
    </source>
</evidence>
<name>A0A251U9R5_HELAN</name>
<dbReference type="SUPFAM" id="SSF117281">
    <property type="entry name" value="Kelch motif"/>
    <property type="match status" value="1"/>
</dbReference>
<proteinExistence type="predicted"/>
<dbReference type="InParanoid" id="A0A251U9R5"/>
<dbReference type="InterPro" id="IPR011498">
    <property type="entry name" value="Kelch_2"/>
</dbReference>
<dbReference type="PANTHER" id="PTHR46093">
    <property type="entry name" value="ACYL-COA-BINDING DOMAIN-CONTAINING PROTEIN 5"/>
    <property type="match status" value="1"/>
</dbReference>
<dbReference type="EMBL" id="CM007896">
    <property type="protein sequence ID" value="OTG20080.1"/>
    <property type="molecule type" value="Genomic_DNA"/>
</dbReference>
<evidence type="ECO:0000256" key="2">
    <source>
        <dbReference type="ARBA" id="ARBA00022737"/>
    </source>
</evidence>
<evidence type="ECO:0000256" key="1">
    <source>
        <dbReference type="ARBA" id="ARBA00022441"/>
    </source>
</evidence>
<organism evidence="3 4">
    <name type="scientific">Helianthus annuus</name>
    <name type="common">Common sunflower</name>
    <dbReference type="NCBI Taxonomy" id="4232"/>
    <lineage>
        <taxon>Eukaryota</taxon>
        <taxon>Viridiplantae</taxon>
        <taxon>Streptophyta</taxon>
        <taxon>Embryophyta</taxon>
        <taxon>Tracheophyta</taxon>
        <taxon>Spermatophyta</taxon>
        <taxon>Magnoliopsida</taxon>
        <taxon>eudicotyledons</taxon>
        <taxon>Gunneridae</taxon>
        <taxon>Pentapetalae</taxon>
        <taxon>asterids</taxon>
        <taxon>campanulids</taxon>
        <taxon>Asterales</taxon>
        <taxon>Asteraceae</taxon>
        <taxon>Asteroideae</taxon>
        <taxon>Heliantheae alliance</taxon>
        <taxon>Heliantheae</taxon>
        <taxon>Helianthus</taxon>
    </lineage>
</organism>
<dbReference type="STRING" id="4232.A0A251U9R5"/>
<dbReference type="Pfam" id="PF07646">
    <property type="entry name" value="Kelch_2"/>
    <property type="match status" value="1"/>
</dbReference>